<comment type="caution">
    <text evidence="3">The sequence shown here is derived from an EMBL/GenBank/DDBJ whole genome shotgun (WGS) entry which is preliminary data.</text>
</comment>
<keyword evidence="2" id="KW-0472">Membrane</keyword>
<feature type="transmembrane region" description="Helical" evidence="2">
    <location>
        <begin position="7"/>
        <end position="24"/>
    </location>
</feature>
<evidence type="ECO:0000256" key="2">
    <source>
        <dbReference type="SAM" id="Phobius"/>
    </source>
</evidence>
<evidence type="ECO:0000313" key="4">
    <source>
        <dbReference type="Proteomes" id="UP001314263"/>
    </source>
</evidence>
<dbReference type="EMBL" id="CAUYUE010000002">
    <property type="protein sequence ID" value="CAK0747426.1"/>
    <property type="molecule type" value="Genomic_DNA"/>
</dbReference>
<keyword evidence="4" id="KW-1185">Reference proteome</keyword>
<dbReference type="AlphaFoldDB" id="A0AAV1HY67"/>
<reference evidence="3 4" key="1">
    <citation type="submission" date="2023-10" db="EMBL/GenBank/DDBJ databases">
        <authorList>
            <person name="Maclean D."/>
            <person name="Macfadyen A."/>
        </authorList>
    </citation>
    <scope>NUCLEOTIDE SEQUENCE [LARGE SCALE GENOMIC DNA]</scope>
</reference>
<accession>A0AAV1HY67</accession>
<feature type="compositionally biased region" description="Basic and acidic residues" evidence="1">
    <location>
        <begin position="107"/>
        <end position="117"/>
    </location>
</feature>
<gene>
    <name evidence="3" type="ORF">CVIRNUC_001764</name>
</gene>
<evidence type="ECO:0000313" key="3">
    <source>
        <dbReference type="EMBL" id="CAK0747426.1"/>
    </source>
</evidence>
<feature type="transmembrane region" description="Helical" evidence="2">
    <location>
        <begin position="30"/>
        <end position="52"/>
    </location>
</feature>
<feature type="region of interest" description="Disordered" evidence="1">
    <location>
        <begin position="87"/>
        <end position="117"/>
    </location>
</feature>
<sequence length="117" mass="13457">MLTVRDGALLAAGMWFAGASTFFYRRKQTLPFKVAYFLSWPTLGSAIILTMMPSEDRMRQRLERSGTADEQRIAEIRESTQLQLEKIRQTAEQSKKPGASMQSWQDSLREVREQSPK</sequence>
<protein>
    <submittedName>
        <fullName evidence="3">Uncharacterized protein</fullName>
    </submittedName>
</protein>
<name>A0AAV1HY67_9CHLO</name>
<proteinExistence type="predicted"/>
<evidence type="ECO:0000256" key="1">
    <source>
        <dbReference type="SAM" id="MobiDB-lite"/>
    </source>
</evidence>
<keyword evidence="2" id="KW-1133">Transmembrane helix</keyword>
<keyword evidence="2" id="KW-0812">Transmembrane</keyword>
<dbReference type="Proteomes" id="UP001314263">
    <property type="component" value="Unassembled WGS sequence"/>
</dbReference>
<organism evidence="3 4">
    <name type="scientific">Coccomyxa viridis</name>
    <dbReference type="NCBI Taxonomy" id="1274662"/>
    <lineage>
        <taxon>Eukaryota</taxon>
        <taxon>Viridiplantae</taxon>
        <taxon>Chlorophyta</taxon>
        <taxon>core chlorophytes</taxon>
        <taxon>Trebouxiophyceae</taxon>
        <taxon>Trebouxiophyceae incertae sedis</taxon>
        <taxon>Coccomyxaceae</taxon>
        <taxon>Coccomyxa</taxon>
    </lineage>
</organism>